<name>A0A509GMP0_9STAP</name>
<dbReference type="AlphaFoldDB" id="A0A509GMP0"/>
<protein>
    <submittedName>
        <fullName evidence="1">Uncharacterized protein</fullName>
    </submittedName>
</protein>
<evidence type="ECO:0000313" key="1">
    <source>
        <dbReference type="EMBL" id="QAX90293.1"/>
    </source>
</evidence>
<dbReference type="EMBL" id="MF477835">
    <property type="protein sequence ID" value="QAX90293.1"/>
    <property type="molecule type" value="Genomic_DNA"/>
</dbReference>
<organism evidence="1">
    <name type="scientific">Macrococcoides canis</name>
    <dbReference type="NCBI Taxonomy" id="1855823"/>
    <lineage>
        <taxon>Bacteria</taxon>
        <taxon>Bacillati</taxon>
        <taxon>Bacillota</taxon>
        <taxon>Bacilli</taxon>
        <taxon>Bacillales</taxon>
        <taxon>Staphylococcaceae</taxon>
        <taxon>Macrococcoides</taxon>
    </lineage>
</organism>
<reference evidence="1" key="1">
    <citation type="journal article" date="2019" name="J. Antimicrob. Chemother.">
        <title>Macrococcus canis contains recombinogenic methicillin resistance elements and the mecB plasmid found in Staphylococcus aureus.</title>
        <authorList>
            <person name="Chanchaithong P."/>
            <person name="Perreten V."/>
            <person name="Schwendener S."/>
        </authorList>
    </citation>
    <scope>NUCLEOTIDE SEQUENCE</scope>
    <source>
        <strain evidence="1">Epi0076A</strain>
    </source>
</reference>
<proteinExistence type="predicted"/>
<accession>A0A509GMP0</accession>
<sequence length="95" mass="11020">MIWQRIVNPETASEYAYIMYDVKNAKAINEGKMKPDSLGIQAVDDYTLKIELEQAVPYFKELLTFGTFLPGIYRMGSRLSRSNDISRFICFGYNY</sequence>
<dbReference type="SUPFAM" id="SSF53850">
    <property type="entry name" value="Periplasmic binding protein-like II"/>
    <property type="match status" value="1"/>
</dbReference>
<dbReference type="Gene3D" id="3.90.76.10">
    <property type="entry name" value="Dipeptide-binding Protein, Domain 1"/>
    <property type="match status" value="1"/>
</dbReference>